<protein>
    <submittedName>
        <fullName evidence="2">RES domain-containing protein</fullName>
    </submittedName>
</protein>
<comment type="caution">
    <text evidence="2">The sequence shown here is derived from an EMBL/GenBank/DDBJ whole genome shotgun (WGS) entry which is preliminary data.</text>
</comment>
<dbReference type="EMBL" id="LNYX01000013">
    <property type="protein sequence ID" value="KTD64567.1"/>
    <property type="molecule type" value="Genomic_DNA"/>
</dbReference>
<gene>
    <name evidence="2" type="ORF">Lspi_1374</name>
</gene>
<keyword evidence="3" id="KW-1185">Reference proteome</keyword>
<accession>A0A0W0Z5Z6</accession>
<dbReference type="AlphaFoldDB" id="A0A0W0Z5Z6"/>
<organism evidence="2 3">
    <name type="scientific">Legionella spiritensis</name>
    <dbReference type="NCBI Taxonomy" id="452"/>
    <lineage>
        <taxon>Bacteria</taxon>
        <taxon>Pseudomonadati</taxon>
        <taxon>Pseudomonadota</taxon>
        <taxon>Gammaproteobacteria</taxon>
        <taxon>Legionellales</taxon>
        <taxon>Legionellaceae</taxon>
        <taxon>Legionella</taxon>
    </lineage>
</organism>
<dbReference type="STRING" id="452.Lspi_1374"/>
<dbReference type="InterPro" id="IPR014914">
    <property type="entry name" value="RES_dom"/>
</dbReference>
<reference evidence="2 3" key="1">
    <citation type="submission" date="2015-11" db="EMBL/GenBank/DDBJ databases">
        <title>Genomic analysis of 38 Legionella species identifies large and diverse effector repertoires.</title>
        <authorList>
            <person name="Burstein D."/>
            <person name="Amaro F."/>
            <person name="Zusman T."/>
            <person name="Lifshitz Z."/>
            <person name="Cohen O."/>
            <person name="Gilbert J.A."/>
            <person name="Pupko T."/>
            <person name="Shuman H.A."/>
            <person name="Segal G."/>
        </authorList>
    </citation>
    <scope>NUCLEOTIDE SEQUENCE [LARGE SCALE GENOMIC DNA]</scope>
    <source>
        <strain evidence="2 3">Mt.St.Helens-9</strain>
    </source>
</reference>
<name>A0A0W0Z5Z6_LEGSP</name>
<evidence type="ECO:0000259" key="1">
    <source>
        <dbReference type="SMART" id="SM00953"/>
    </source>
</evidence>
<evidence type="ECO:0000313" key="3">
    <source>
        <dbReference type="Proteomes" id="UP000054877"/>
    </source>
</evidence>
<sequence length="225" mass="25733">MYSYMDYSKKVHRLIPSKFPPVTLFDWADSAEELEQIALLEGLTNERILAEFGKINLIDKEDWNGGPGSTPIMAAFTHIGFESRFSDGSFGVYYAASSLETAIKETSFHRERFYRASNEKPCSISMREYAASIKKPLIDITGKKYKELFNPDPSFYSKSQEFGKKIFEKKEWGLLYPSVRNLNGLCVAVLRPPALTIPIQGCHLRYIWDGEKISDIYKESKITNL</sequence>
<proteinExistence type="predicted"/>
<dbReference type="Proteomes" id="UP000054877">
    <property type="component" value="Unassembled WGS sequence"/>
</dbReference>
<evidence type="ECO:0000313" key="2">
    <source>
        <dbReference type="EMBL" id="KTD64567.1"/>
    </source>
</evidence>
<feature type="domain" description="RES" evidence="1">
    <location>
        <begin position="75"/>
        <end position="201"/>
    </location>
</feature>
<dbReference type="OrthoDB" id="9795903at2"/>
<dbReference type="PATRIC" id="fig|452.5.peg.1517"/>
<dbReference type="Pfam" id="PF08808">
    <property type="entry name" value="RES"/>
    <property type="match status" value="1"/>
</dbReference>
<dbReference type="SMART" id="SM00953">
    <property type="entry name" value="RES"/>
    <property type="match status" value="1"/>
</dbReference>